<keyword evidence="3" id="KW-0061">Asparagine biosynthesis</keyword>
<keyword evidence="7" id="KW-1185">Reference proteome</keyword>
<evidence type="ECO:0000259" key="5">
    <source>
        <dbReference type="Pfam" id="PF00733"/>
    </source>
</evidence>
<comment type="pathway">
    <text evidence="1">Amino-acid biosynthesis; L-asparagine biosynthesis; L-asparagine from L-aspartate (L-Gln route): step 1/1.</text>
</comment>
<dbReference type="Proteomes" id="UP000825228">
    <property type="component" value="Unassembled WGS sequence"/>
</dbReference>
<dbReference type="Gene3D" id="3.40.50.620">
    <property type="entry name" value="HUPs"/>
    <property type="match status" value="1"/>
</dbReference>
<dbReference type="SUPFAM" id="SSF52402">
    <property type="entry name" value="Adenine nucleotide alpha hydrolases-like"/>
    <property type="match status" value="1"/>
</dbReference>
<dbReference type="PANTHER" id="PTHR43284:SF1">
    <property type="entry name" value="ASPARAGINE SYNTHETASE"/>
    <property type="match status" value="1"/>
</dbReference>
<evidence type="ECO:0000256" key="2">
    <source>
        <dbReference type="ARBA" id="ARBA00012737"/>
    </source>
</evidence>
<accession>A0ABS7P0Z3</accession>
<evidence type="ECO:0000256" key="3">
    <source>
        <dbReference type="ARBA" id="ARBA00022888"/>
    </source>
</evidence>
<dbReference type="InterPro" id="IPR051786">
    <property type="entry name" value="ASN_synthetase/amidase"/>
</dbReference>
<evidence type="ECO:0000256" key="4">
    <source>
        <dbReference type="ARBA" id="ARBA00048741"/>
    </source>
</evidence>
<reference evidence="6 7" key="1">
    <citation type="submission" date="2020-06" db="EMBL/GenBank/DDBJ databases">
        <title>Taxonomy, biology and ecology of Rhodococcus bacteria occurring in California pistachio and other woody hosts as revealed by genome sequence analyses.</title>
        <authorList>
            <person name="Gai Y."/>
            <person name="Riely B."/>
        </authorList>
    </citation>
    <scope>NUCLEOTIDE SEQUENCE [LARGE SCALE GENOMIC DNA]</scope>
    <source>
        <strain evidence="6 7">BP-281</strain>
    </source>
</reference>
<dbReference type="RefSeq" id="WP_222696965.1">
    <property type="nucleotide sequence ID" value="NZ_JABUBS010000010.1"/>
</dbReference>
<dbReference type="EMBL" id="JABUBU010000002">
    <property type="protein sequence ID" value="MBY6366079.1"/>
    <property type="molecule type" value="Genomic_DNA"/>
</dbReference>
<sequence length="482" mass="53076">MTAIYHTRLTDSREHLISSSARLLAGAVDAAPDAEALALQLLDFMPHPVNHTAMWSGVECVEPGNILTKGSRGNYSTRRWWHPPSPTRTLHDAREDVRRELIAAVELRTGMGPNFAADLSGGLDSTPICHLAGRSGRQFVARTVASRDAADQDMEWAAKAASSIPGLVHLKIPAENVPLYYSELDAPVAPTDEPATTLLEAGRQFVGLKEVSSNAETLLTGVGGDHLFTPPFALLRTALQTQPAPALKRIRQASLQNGWRLRDVLASARPIDYPTWIDRCKNTLDRRPSLGAHALDWDSPPHLPAWATSNARDAVISALEAASRHATPLSQDRGQHADQYMIHHGTRIARVLNEGAFFHHAIRFEHPYFDDRLIESCMQIRPLERSDPWNFKPVIKSAMQGIIHPAMQLRQDKGAGSVDKYAGLANNRQRISDQIENSLLAEMGLIDVSRLKSEIDGAPQIAVLTEQLDATLATEKWLRTAL</sequence>
<dbReference type="InterPro" id="IPR014729">
    <property type="entry name" value="Rossmann-like_a/b/a_fold"/>
</dbReference>
<organism evidence="6 7">
    <name type="scientific">Rhodococcoides corynebacterioides</name>
    <dbReference type="NCBI Taxonomy" id="53972"/>
    <lineage>
        <taxon>Bacteria</taxon>
        <taxon>Bacillati</taxon>
        <taxon>Actinomycetota</taxon>
        <taxon>Actinomycetes</taxon>
        <taxon>Mycobacteriales</taxon>
        <taxon>Nocardiaceae</taxon>
        <taxon>Rhodococcoides</taxon>
    </lineage>
</organism>
<dbReference type="PANTHER" id="PTHR43284">
    <property type="entry name" value="ASPARAGINE SYNTHETASE (GLUTAMINE-HYDROLYZING)"/>
    <property type="match status" value="1"/>
</dbReference>
<dbReference type="InterPro" id="IPR001962">
    <property type="entry name" value="Asn_synthase"/>
</dbReference>
<protein>
    <recommendedName>
        <fullName evidence="2">asparagine synthase (glutamine-hydrolyzing)</fullName>
        <ecNumber evidence="2">6.3.5.4</ecNumber>
    </recommendedName>
</protein>
<evidence type="ECO:0000313" key="6">
    <source>
        <dbReference type="EMBL" id="MBY6366079.1"/>
    </source>
</evidence>
<dbReference type="EC" id="6.3.5.4" evidence="2"/>
<evidence type="ECO:0000256" key="1">
    <source>
        <dbReference type="ARBA" id="ARBA00005187"/>
    </source>
</evidence>
<feature type="domain" description="Asparagine synthetase" evidence="5">
    <location>
        <begin position="97"/>
        <end position="478"/>
    </location>
</feature>
<name>A0ABS7P0Z3_9NOCA</name>
<keyword evidence="3" id="KW-0028">Amino-acid biosynthesis</keyword>
<dbReference type="Pfam" id="PF00733">
    <property type="entry name" value="Asn_synthase"/>
    <property type="match status" value="1"/>
</dbReference>
<comment type="catalytic activity">
    <reaction evidence="4">
        <text>L-aspartate + L-glutamine + ATP + H2O = L-asparagine + L-glutamate + AMP + diphosphate + H(+)</text>
        <dbReference type="Rhea" id="RHEA:12228"/>
        <dbReference type="ChEBI" id="CHEBI:15377"/>
        <dbReference type="ChEBI" id="CHEBI:15378"/>
        <dbReference type="ChEBI" id="CHEBI:29985"/>
        <dbReference type="ChEBI" id="CHEBI:29991"/>
        <dbReference type="ChEBI" id="CHEBI:30616"/>
        <dbReference type="ChEBI" id="CHEBI:33019"/>
        <dbReference type="ChEBI" id="CHEBI:58048"/>
        <dbReference type="ChEBI" id="CHEBI:58359"/>
        <dbReference type="ChEBI" id="CHEBI:456215"/>
        <dbReference type="EC" id="6.3.5.4"/>
    </reaction>
</comment>
<proteinExistence type="predicted"/>
<gene>
    <name evidence="6" type="ORF">HQ603_04850</name>
</gene>
<comment type="caution">
    <text evidence="6">The sequence shown here is derived from an EMBL/GenBank/DDBJ whole genome shotgun (WGS) entry which is preliminary data.</text>
</comment>
<evidence type="ECO:0000313" key="7">
    <source>
        <dbReference type="Proteomes" id="UP000825228"/>
    </source>
</evidence>